<dbReference type="InterPro" id="IPR011991">
    <property type="entry name" value="ArsR-like_HTH"/>
</dbReference>
<reference evidence="5 6" key="1">
    <citation type="submission" date="2024-06" db="EMBL/GenBank/DDBJ databases">
        <authorList>
            <person name="Li F."/>
        </authorList>
    </citation>
    <scope>NUCLEOTIDE SEQUENCE [LARGE SCALE GENOMIC DNA]</scope>
    <source>
        <strain evidence="5 6">GXAS 311</strain>
    </source>
</reference>
<accession>A0ABV2BU53</accession>
<dbReference type="CDD" id="cd00090">
    <property type="entry name" value="HTH_ARSR"/>
    <property type="match status" value="1"/>
</dbReference>
<evidence type="ECO:0000313" key="5">
    <source>
        <dbReference type="EMBL" id="MET1255459.1"/>
    </source>
</evidence>
<dbReference type="SMART" id="SM00418">
    <property type="entry name" value="HTH_ARSR"/>
    <property type="match status" value="1"/>
</dbReference>
<keyword evidence="2" id="KW-0238">DNA-binding</keyword>
<dbReference type="PRINTS" id="PR00778">
    <property type="entry name" value="HTHARSR"/>
</dbReference>
<dbReference type="PANTHER" id="PTHR43132">
    <property type="entry name" value="ARSENICAL RESISTANCE OPERON REPRESSOR ARSR-RELATED"/>
    <property type="match status" value="1"/>
</dbReference>
<protein>
    <submittedName>
        <fullName evidence="5">Metalloregulator ArsR/SmtB family transcription factor</fullName>
    </submittedName>
</protein>
<feature type="domain" description="HTH arsR-type" evidence="4">
    <location>
        <begin position="33"/>
        <end position="126"/>
    </location>
</feature>
<evidence type="ECO:0000313" key="6">
    <source>
        <dbReference type="Proteomes" id="UP001548189"/>
    </source>
</evidence>
<gene>
    <name evidence="5" type="ORF">ABVT43_10005</name>
</gene>
<dbReference type="InterPro" id="IPR036390">
    <property type="entry name" value="WH_DNA-bd_sf"/>
</dbReference>
<dbReference type="InterPro" id="IPR001845">
    <property type="entry name" value="HTH_ArsR_DNA-bd_dom"/>
</dbReference>
<comment type="caution">
    <text evidence="5">The sequence shown here is derived from an EMBL/GenBank/DDBJ whole genome shotgun (WGS) entry which is preliminary data.</text>
</comment>
<dbReference type="SUPFAM" id="SSF46785">
    <property type="entry name" value="Winged helix' DNA-binding domain"/>
    <property type="match status" value="1"/>
</dbReference>
<name>A0ABV2BU53_9GAMM</name>
<dbReference type="PANTHER" id="PTHR43132:SF6">
    <property type="entry name" value="HTH-TYPE TRANSCRIPTIONAL REPRESSOR CZRA"/>
    <property type="match status" value="1"/>
</dbReference>
<evidence type="ECO:0000256" key="1">
    <source>
        <dbReference type="ARBA" id="ARBA00023015"/>
    </source>
</evidence>
<dbReference type="EMBL" id="JBEVCJ010000010">
    <property type="protein sequence ID" value="MET1255459.1"/>
    <property type="molecule type" value="Genomic_DNA"/>
</dbReference>
<evidence type="ECO:0000259" key="4">
    <source>
        <dbReference type="PROSITE" id="PS50987"/>
    </source>
</evidence>
<sequence>MEQLIETTPDMINSDKPLSLEPKRCCQRDPQDLRLHANAATRQLKALANVNRLMILCILSEGELSVSELNELIDLSQSALSQHLAKLRSDELVSTRRESQTIYYSLKNGVAKDIINALHDYYCIPNE</sequence>
<keyword evidence="1" id="KW-0805">Transcription regulation</keyword>
<dbReference type="RefSeq" id="WP_353896045.1">
    <property type="nucleotide sequence ID" value="NZ_JBEVCJ010000010.1"/>
</dbReference>
<evidence type="ECO:0000256" key="3">
    <source>
        <dbReference type="ARBA" id="ARBA00023163"/>
    </source>
</evidence>
<evidence type="ECO:0000256" key="2">
    <source>
        <dbReference type="ARBA" id="ARBA00023125"/>
    </source>
</evidence>
<organism evidence="5 6">
    <name type="scientific">Aliikangiella maris</name>
    <dbReference type="NCBI Taxonomy" id="3162458"/>
    <lineage>
        <taxon>Bacteria</taxon>
        <taxon>Pseudomonadati</taxon>
        <taxon>Pseudomonadota</taxon>
        <taxon>Gammaproteobacteria</taxon>
        <taxon>Oceanospirillales</taxon>
        <taxon>Pleioneaceae</taxon>
        <taxon>Aliikangiella</taxon>
    </lineage>
</organism>
<dbReference type="NCBIfam" id="NF033788">
    <property type="entry name" value="HTH_metalloreg"/>
    <property type="match status" value="1"/>
</dbReference>
<dbReference type="Gene3D" id="1.10.10.10">
    <property type="entry name" value="Winged helix-like DNA-binding domain superfamily/Winged helix DNA-binding domain"/>
    <property type="match status" value="1"/>
</dbReference>
<dbReference type="InterPro" id="IPR036388">
    <property type="entry name" value="WH-like_DNA-bd_sf"/>
</dbReference>
<dbReference type="InterPro" id="IPR051011">
    <property type="entry name" value="Metal_resp_trans_reg"/>
</dbReference>
<keyword evidence="6" id="KW-1185">Reference proteome</keyword>
<dbReference type="Pfam" id="PF01022">
    <property type="entry name" value="HTH_5"/>
    <property type="match status" value="1"/>
</dbReference>
<keyword evidence="3" id="KW-0804">Transcription</keyword>
<dbReference type="Proteomes" id="UP001548189">
    <property type="component" value="Unassembled WGS sequence"/>
</dbReference>
<dbReference type="PROSITE" id="PS50987">
    <property type="entry name" value="HTH_ARSR_2"/>
    <property type="match status" value="1"/>
</dbReference>
<proteinExistence type="predicted"/>